<organism evidence="2 3">
    <name type="scientific">Anaeramoeba ignava</name>
    <name type="common">Anaerobic marine amoeba</name>
    <dbReference type="NCBI Taxonomy" id="1746090"/>
    <lineage>
        <taxon>Eukaryota</taxon>
        <taxon>Metamonada</taxon>
        <taxon>Anaeramoebidae</taxon>
        <taxon>Anaeramoeba</taxon>
    </lineage>
</organism>
<evidence type="ECO:0000313" key="3">
    <source>
        <dbReference type="Proteomes" id="UP001149090"/>
    </source>
</evidence>
<dbReference type="Proteomes" id="UP001149090">
    <property type="component" value="Unassembled WGS sequence"/>
</dbReference>
<gene>
    <name evidence="2" type="ORF">M0811_00499</name>
</gene>
<evidence type="ECO:0000313" key="2">
    <source>
        <dbReference type="EMBL" id="KAJ5077179.1"/>
    </source>
</evidence>
<keyword evidence="3" id="KW-1185">Reference proteome</keyword>
<sequence length="85" mass="10082">MEIYDDLSKQDFVDSFISDPTLTSRVTRRKTKELRISKRNETTPSKPTISVEFQDYSMFWDMHSDNQSTDDDDEIPFSPIEIERK</sequence>
<feature type="region of interest" description="Disordered" evidence="1">
    <location>
        <begin position="63"/>
        <end position="85"/>
    </location>
</feature>
<evidence type="ECO:0000256" key="1">
    <source>
        <dbReference type="SAM" id="MobiDB-lite"/>
    </source>
</evidence>
<proteinExistence type="predicted"/>
<protein>
    <submittedName>
        <fullName evidence="2">Uncharacterized protein</fullName>
    </submittedName>
</protein>
<accession>A0A9Q0LRH6</accession>
<dbReference type="EMBL" id="JAPDFW010000059">
    <property type="protein sequence ID" value="KAJ5077179.1"/>
    <property type="molecule type" value="Genomic_DNA"/>
</dbReference>
<reference evidence="2" key="1">
    <citation type="submission" date="2022-10" db="EMBL/GenBank/DDBJ databases">
        <title>Novel sulphate-reducing endosymbionts in the free-living metamonad Anaeramoeba.</title>
        <authorList>
            <person name="Jerlstrom-Hultqvist J."/>
            <person name="Cepicka I."/>
            <person name="Gallot-Lavallee L."/>
            <person name="Salas-Leiva D."/>
            <person name="Curtis B.A."/>
            <person name="Zahonova K."/>
            <person name="Pipaliya S."/>
            <person name="Dacks J."/>
            <person name="Roger A.J."/>
        </authorList>
    </citation>
    <scope>NUCLEOTIDE SEQUENCE</scope>
    <source>
        <strain evidence="2">BMAN</strain>
    </source>
</reference>
<dbReference type="AlphaFoldDB" id="A0A9Q0LRH6"/>
<comment type="caution">
    <text evidence="2">The sequence shown here is derived from an EMBL/GenBank/DDBJ whole genome shotgun (WGS) entry which is preliminary data.</text>
</comment>
<name>A0A9Q0LRH6_ANAIG</name>